<evidence type="ECO:0000256" key="1">
    <source>
        <dbReference type="SAM" id="MobiDB-lite"/>
    </source>
</evidence>
<reference evidence="3" key="1">
    <citation type="submission" date="2021-02" db="EMBL/GenBank/DDBJ databases">
        <title>Skermanella TT6 skin isolate.</title>
        <authorList>
            <person name="Lee K."/>
            <person name="Ganzorig M."/>
        </authorList>
    </citation>
    <scope>NUCLEOTIDE SEQUENCE</scope>
    <source>
        <strain evidence="3">TT6</strain>
    </source>
</reference>
<sequence>MLHRRPLACLFQLVLGFALLAFSAPARAQESSDIFTVKDVAVDVTADNAAAARDRAITEAQRKAFAELYGRLSPVPGARAPELSDLEVARLVQDFEVQRERSSAVRYLATLTVRFRPANVRTLLQDKGASYVEVRSRPVLVLPVYQSTGNPPVLWEDRSAWRAAWENFPPPQGMVPIVVPYGELTDIADVSAATALEGDTGGFNAIAERYGASDVLVAVLGVRGTEPDPSQPNTVRLTRYSPDGTRRSDTVTVPAAPGQTVDAYLAGGVAAVVRSLEEKWRQANTVAAGPEQTMQVAVPIAGLDDWVQTKRRLSQVPTVTSADLMSLTRSAARVELTYRGSPEVLKTALSQQDLELTEAAPLDQGAAQAGLPAVPATVAAPVSVMGPAGQPVGVYQPGPVWQLRWSGSRAPGPVGRTFR</sequence>
<feature type="region of interest" description="Disordered" evidence="1">
    <location>
        <begin position="227"/>
        <end position="250"/>
    </location>
</feature>
<organism evidence="3 4">
    <name type="scientific">Skermanella cutis</name>
    <dbReference type="NCBI Taxonomy" id="2775420"/>
    <lineage>
        <taxon>Bacteria</taxon>
        <taxon>Pseudomonadati</taxon>
        <taxon>Pseudomonadota</taxon>
        <taxon>Alphaproteobacteria</taxon>
        <taxon>Rhodospirillales</taxon>
        <taxon>Azospirillaceae</taxon>
        <taxon>Skermanella</taxon>
    </lineage>
</organism>
<dbReference type="Proteomes" id="UP000595197">
    <property type="component" value="Chromosome"/>
</dbReference>
<name>A0ABX7B6C9_9PROT</name>
<accession>A0ABX7B6C9</accession>
<evidence type="ECO:0000313" key="3">
    <source>
        <dbReference type="EMBL" id="QQP88036.1"/>
    </source>
</evidence>
<evidence type="ECO:0000313" key="4">
    <source>
        <dbReference type="Proteomes" id="UP000595197"/>
    </source>
</evidence>
<evidence type="ECO:0000256" key="2">
    <source>
        <dbReference type="SAM" id="SignalP"/>
    </source>
</evidence>
<gene>
    <name evidence="3" type="ORF">IGS68_18460</name>
</gene>
<dbReference type="EMBL" id="CP067420">
    <property type="protein sequence ID" value="QQP88036.1"/>
    <property type="molecule type" value="Genomic_DNA"/>
</dbReference>
<dbReference type="InterPro" id="IPR018642">
    <property type="entry name" value="DUF2066"/>
</dbReference>
<keyword evidence="4" id="KW-1185">Reference proteome</keyword>
<dbReference type="Pfam" id="PF09839">
    <property type="entry name" value="DUF2066"/>
    <property type="match status" value="1"/>
</dbReference>
<keyword evidence="2" id="KW-0732">Signal</keyword>
<feature type="chain" id="PRO_5046523266" evidence="2">
    <location>
        <begin position="29"/>
        <end position="419"/>
    </location>
</feature>
<proteinExistence type="predicted"/>
<protein>
    <submittedName>
        <fullName evidence="3">DUF2066 domain-containing protein</fullName>
    </submittedName>
</protein>
<dbReference type="RefSeq" id="WP_201072420.1">
    <property type="nucleotide sequence ID" value="NZ_CP067420.1"/>
</dbReference>
<feature type="signal peptide" evidence="2">
    <location>
        <begin position="1"/>
        <end position="28"/>
    </location>
</feature>